<organism evidence="3 4">
    <name type="scientific">Aurantiacibacter xanthus</name>
    <dbReference type="NCBI Taxonomy" id="1784712"/>
    <lineage>
        <taxon>Bacteria</taxon>
        <taxon>Pseudomonadati</taxon>
        <taxon>Pseudomonadota</taxon>
        <taxon>Alphaproteobacteria</taxon>
        <taxon>Sphingomonadales</taxon>
        <taxon>Erythrobacteraceae</taxon>
        <taxon>Aurantiacibacter</taxon>
    </lineage>
</organism>
<reference evidence="3 4" key="1">
    <citation type="submission" date="2018-08" db="EMBL/GenBank/DDBJ databases">
        <title>Erythrobacter zhengii sp.nov., a bacterium isolated from deep-sea sediment.</title>
        <authorList>
            <person name="Fang C."/>
            <person name="Wu Y.-H."/>
            <person name="Sun C."/>
            <person name="Wang H."/>
            <person name="Cheng H."/>
            <person name="Meng F.-X."/>
            <person name="Wang C.-S."/>
            <person name="Xu X.-W."/>
        </authorList>
    </citation>
    <scope>NUCLEOTIDE SEQUENCE [LARGE SCALE GENOMIC DNA]</scope>
    <source>
        <strain evidence="3 4">CCTCC AB 2015396</strain>
    </source>
</reference>
<accession>A0A3A1P022</accession>
<dbReference type="EMBL" id="QXFM01000139">
    <property type="protein sequence ID" value="RIV81128.1"/>
    <property type="molecule type" value="Genomic_DNA"/>
</dbReference>
<feature type="chain" id="PRO_5017238601" evidence="1">
    <location>
        <begin position="28"/>
        <end position="445"/>
    </location>
</feature>
<dbReference type="OrthoDB" id="7439590at2"/>
<evidence type="ECO:0000313" key="4">
    <source>
        <dbReference type="Proteomes" id="UP000265366"/>
    </source>
</evidence>
<evidence type="ECO:0000256" key="1">
    <source>
        <dbReference type="SAM" id="SignalP"/>
    </source>
</evidence>
<keyword evidence="1" id="KW-0732">Signal</keyword>
<dbReference type="SUPFAM" id="SSF56935">
    <property type="entry name" value="Porins"/>
    <property type="match status" value="1"/>
</dbReference>
<dbReference type="InterPro" id="IPR053728">
    <property type="entry name" value="Alginate_Permeability_Chnl"/>
</dbReference>
<keyword evidence="4" id="KW-1185">Reference proteome</keyword>
<dbReference type="Gene3D" id="2.40.160.100">
    <property type="match status" value="1"/>
</dbReference>
<dbReference type="AlphaFoldDB" id="A0A3A1P022"/>
<feature type="domain" description="Alginate export" evidence="2">
    <location>
        <begin position="36"/>
        <end position="428"/>
    </location>
</feature>
<evidence type="ECO:0000259" key="2">
    <source>
        <dbReference type="Pfam" id="PF13372"/>
    </source>
</evidence>
<dbReference type="Pfam" id="PF13372">
    <property type="entry name" value="Alginate_exp"/>
    <property type="match status" value="1"/>
</dbReference>
<sequence>MMRSGMRRLAPAMAIPAALLAAAPAAAQSKATGFDLEGSVRVRYEAMDGNFRPGGVENADIVLMRSLVKGTYTGRGFHLGATVQDSRAYANDLATPLGATDINALEVIELYAALDLSEKARFTIGRQLINLGSKRLIGNPSFRNDANGFTGARLDWSGAGEFTAFYVLPQQRLPSDAAAVVDNKVEWDREGIDLALWGGFYSRPLTDDVTIETYVYGLDEDDAPGHPTRNRHLITPGARLVSDGGRGRPDVELEAAYQFGHIRTGTAATAPQVDVDAWTLHAEVGYTFDDAVKPRLSAFYDIATGDDPASADYNGFDPLFGPRYGDWGPAALFGPLGRKNISSIGVQAEAKLSSRVDAQLQCRRAWLEEATDAFSFTKVRDVTGASGSDAGSQVQGRLRWWVIPGLLRSELGGGVLFKGDFFDAAPNANGYGDTHYGYSSLELTF</sequence>
<name>A0A3A1P022_9SPHN</name>
<protein>
    <submittedName>
        <fullName evidence="3">Alginate export family protein</fullName>
    </submittedName>
</protein>
<evidence type="ECO:0000313" key="3">
    <source>
        <dbReference type="EMBL" id="RIV81128.1"/>
    </source>
</evidence>
<feature type="signal peptide" evidence="1">
    <location>
        <begin position="1"/>
        <end position="27"/>
    </location>
</feature>
<dbReference type="Proteomes" id="UP000265366">
    <property type="component" value="Unassembled WGS sequence"/>
</dbReference>
<gene>
    <name evidence="3" type="ORF">D2V17_18045</name>
</gene>
<comment type="caution">
    <text evidence="3">The sequence shown here is derived from an EMBL/GenBank/DDBJ whole genome shotgun (WGS) entry which is preliminary data.</text>
</comment>
<dbReference type="InterPro" id="IPR025388">
    <property type="entry name" value="Alginate_export_dom"/>
</dbReference>
<proteinExistence type="predicted"/>